<sequence>MSRRATATEQGDNNVQELVQSGGWMMLPILICSVVALAIVAERFWTLRPSRLAPAGTLAEVQGWLKKGQLSDERLETLKSQSALGVILAAGLANARHGREIMKESIQEAATGVVHDLEKYLATLGSVAAITPLLGLLGTVVGMIDVFAAIMIHGTGDAAQLAGGISQALLTTAGGLVVAIPAIFFHRFFVRRVEEITVGLEQNAVHLVDLVHGDREPEQGQGAKS</sequence>
<reference evidence="9" key="1">
    <citation type="submission" date="2012-09" db="EMBL/GenBank/DDBJ databases">
        <title>Genome Sequence of alkane-degrading Bacterium Alcanivorax balearicus MACL04.</title>
        <authorList>
            <person name="Lai Q."/>
            <person name="Shao Z."/>
        </authorList>
    </citation>
    <scope>NUCLEOTIDE SEQUENCE</scope>
    <source>
        <strain evidence="9">MACL04</strain>
    </source>
</reference>
<dbReference type="PANTHER" id="PTHR30625:SF11">
    <property type="entry name" value="MOTA_TOLQ_EXBB PROTON CHANNEL DOMAIN-CONTAINING PROTEIN"/>
    <property type="match status" value="1"/>
</dbReference>
<feature type="transmembrane region" description="Helical" evidence="7">
    <location>
        <begin position="127"/>
        <end position="152"/>
    </location>
</feature>
<feature type="transmembrane region" description="Helical" evidence="7">
    <location>
        <begin position="22"/>
        <end position="41"/>
    </location>
</feature>
<dbReference type="InterPro" id="IPR002898">
    <property type="entry name" value="MotA_ExbB_proton_chnl"/>
</dbReference>
<keyword evidence="5 7" id="KW-0472">Membrane</keyword>
<keyword evidence="4 7" id="KW-1133">Transmembrane helix</keyword>
<evidence type="ECO:0000313" key="9">
    <source>
        <dbReference type="EMBL" id="MCU5783896.1"/>
    </source>
</evidence>
<keyword evidence="3 7" id="KW-0812">Transmembrane</keyword>
<evidence type="ECO:0000259" key="8">
    <source>
        <dbReference type="Pfam" id="PF01618"/>
    </source>
</evidence>
<gene>
    <name evidence="9" type="ORF">MA04_03196</name>
</gene>
<protein>
    <submittedName>
        <fullName evidence="9">MotA/TolQ/ExbB proton channel family protein</fullName>
    </submittedName>
</protein>
<name>A0ABT2R296_9GAMM</name>
<dbReference type="EMBL" id="ARXS01000021">
    <property type="protein sequence ID" value="MCU5783896.1"/>
    <property type="molecule type" value="Genomic_DNA"/>
</dbReference>
<evidence type="ECO:0000256" key="7">
    <source>
        <dbReference type="SAM" id="Phobius"/>
    </source>
</evidence>
<evidence type="ECO:0000256" key="6">
    <source>
        <dbReference type="RuleBase" id="RU004057"/>
    </source>
</evidence>
<comment type="subcellular location">
    <subcellularLocation>
        <location evidence="1">Cell membrane</location>
        <topology evidence="1">Multi-pass membrane protein</topology>
    </subcellularLocation>
    <subcellularLocation>
        <location evidence="6">Membrane</location>
        <topology evidence="6">Multi-pass membrane protein</topology>
    </subcellularLocation>
</comment>
<proteinExistence type="inferred from homology"/>
<comment type="similarity">
    <text evidence="6">Belongs to the exbB/tolQ family.</text>
</comment>
<dbReference type="PANTHER" id="PTHR30625">
    <property type="entry name" value="PROTEIN TOLQ"/>
    <property type="match status" value="1"/>
</dbReference>
<keyword evidence="2" id="KW-1003">Cell membrane</keyword>
<evidence type="ECO:0000256" key="5">
    <source>
        <dbReference type="ARBA" id="ARBA00023136"/>
    </source>
</evidence>
<keyword evidence="10" id="KW-1185">Reference proteome</keyword>
<evidence type="ECO:0000256" key="4">
    <source>
        <dbReference type="ARBA" id="ARBA00022989"/>
    </source>
</evidence>
<dbReference type="InterPro" id="IPR050790">
    <property type="entry name" value="ExbB/TolQ_transport"/>
</dbReference>
<evidence type="ECO:0000313" key="10">
    <source>
        <dbReference type="Proteomes" id="UP001064106"/>
    </source>
</evidence>
<keyword evidence="6" id="KW-0653">Protein transport</keyword>
<evidence type="ECO:0000256" key="1">
    <source>
        <dbReference type="ARBA" id="ARBA00004651"/>
    </source>
</evidence>
<accession>A0ABT2R296</accession>
<comment type="caution">
    <text evidence="9">The sequence shown here is derived from an EMBL/GenBank/DDBJ whole genome shotgun (WGS) entry which is preliminary data.</text>
</comment>
<keyword evidence="6" id="KW-0813">Transport</keyword>
<dbReference type="Pfam" id="PF01618">
    <property type="entry name" value="MotA_ExbB"/>
    <property type="match status" value="1"/>
</dbReference>
<feature type="domain" description="MotA/TolQ/ExbB proton channel" evidence="8">
    <location>
        <begin position="82"/>
        <end position="200"/>
    </location>
</feature>
<organism evidence="9 10">
    <name type="scientific">Alloalcanivorax balearicus MACL04</name>
    <dbReference type="NCBI Taxonomy" id="1177182"/>
    <lineage>
        <taxon>Bacteria</taxon>
        <taxon>Pseudomonadati</taxon>
        <taxon>Pseudomonadota</taxon>
        <taxon>Gammaproteobacteria</taxon>
        <taxon>Oceanospirillales</taxon>
        <taxon>Alcanivoracaceae</taxon>
        <taxon>Alloalcanivorax</taxon>
    </lineage>
</organism>
<feature type="transmembrane region" description="Helical" evidence="7">
    <location>
        <begin position="164"/>
        <end position="185"/>
    </location>
</feature>
<dbReference type="Proteomes" id="UP001064106">
    <property type="component" value="Unassembled WGS sequence"/>
</dbReference>
<evidence type="ECO:0000256" key="2">
    <source>
        <dbReference type="ARBA" id="ARBA00022475"/>
    </source>
</evidence>
<evidence type="ECO:0000256" key="3">
    <source>
        <dbReference type="ARBA" id="ARBA00022692"/>
    </source>
</evidence>